<dbReference type="InterPro" id="IPR048466">
    <property type="entry name" value="DNA_pol3_delta-like_C"/>
</dbReference>
<evidence type="ECO:0000256" key="4">
    <source>
        <dbReference type="ARBA" id="ARBA00022705"/>
    </source>
</evidence>
<evidence type="ECO:0000256" key="5">
    <source>
        <dbReference type="ARBA" id="ARBA00022932"/>
    </source>
</evidence>
<evidence type="ECO:0000313" key="9">
    <source>
        <dbReference type="EMBL" id="OGZ31927.1"/>
    </source>
</evidence>
<dbReference type="EC" id="2.7.7.7" evidence="1"/>
<evidence type="ECO:0000256" key="7">
    <source>
        <dbReference type="ARBA" id="ARBA00049244"/>
    </source>
</evidence>
<evidence type="ECO:0000256" key="3">
    <source>
        <dbReference type="ARBA" id="ARBA00022695"/>
    </source>
</evidence>
<accession>A0A1G2F1V4</accession>
<dbReference type="PANTHER" id="PTHR34388">
    <property type="entry name" value="DNA POLYMERASE III SUBUNIT DELTA"/>
    <property type="match status" value="1"/>
</dbReference>
<dbReference type="Proteomes" id="UP000176787">
    <property type="component" value="Unassembled WGS sequence"/>
</dbReference>
<comment type="similarity">
    <text evidence="6">Belongs to the DNA polymerase HolA subunit family.</text>
</comment>
<comment type="caution">
    <text evidence="9">The sequence shown here is derived from an EMBL/GenBank/DDBJ whole genome shotgun (WGS) entry which is preliminary data.</text>
</comment>
<evidence type="ECO:0000256" key="1">
    <source>
        <dbReference type="ARBA" id="ARBA00012417"/>
    </source>
</evidence>
<evidence type="ECO:0000259" key="8">
    <source>
        <dbReference type="Pfam" id="PF21694"/>
    </source>
</evidence>
<organism evidence="9 10">
    <name type="scientific">Candidatus Niyogibacteria bacterium RIFCSPLOWO2_12_FULL_41_13</name>
    <dbReference type="NCBI Taxonomy" id="1801726"/>
    <lineage>
        <taxon>Bacteria</taxon>
        <taxon>Candidatus Niyogiibacteriota</taxon>
    </lineage>
</organism>
<evidence type="ECO:0000313" key="10">
    <source>
        <dbReference type="Proteomes" id="UP000176787"/>
    </source>
</evidence>
<dbReference type="Pfam" id="PF21694">
    <property type="entry name" value="DNA_pol3_delta_C"/>
    <property type="match status" value="1"/>
</dbReference>
<dbReference type="GO" id="GO:0006261">
    <property type="term" value="P:DNA-templated DNA replication"/>
    <property type="evidence" value="ECO:0007669"/>
    <property type="project" value="TreeGrafter"/>
</dbReference>
<proteinExistence type="inferred from homology"/>
<keyword evidence="2" id="KW-0808">Transferase</keyword>
<evidence type="ECO:0000256" key="6">
    <source>
        <dbReference type="ARBA" id="ARBA00034754"/>
    </source>
</evidence>
<dbReference type="InterPro" id="IPR008921">
    <property type="entry name" value="DNA_pol3_clamp-load_cplx_C"/>
</dbReference>
<name>A0A1G2F1V4_9BACT</name>
<dbReference type="PANTHER" id="PTHR34388:SF1">
    <property type="entry name" value="DNA POLYMERASE III SUBUNIT DELTA"/>
    <property type="match status" value="1"/>
</dbReference>
<keyword evidence="3" id="KW-0548">Nucleotidyltransferase</keyword>
<dbReference type="GO" id="GO:0009360">
    <property type="term" value="C:DNA polymerase III complex"/>
    <property type="evidence" value="ECO:0007669"/>
    <property type="project" value="TreeGrafter"/>
</dbReference>
<keyword evidence="5" id="KW-0239">DNA-directed DNA polymerase</keyword>
<comment type="catalytic activity">
    <reaction evidence="7">
        <text>DNA(n) + a 2'-deoxyribonucleoside 5'-triphosphate = DNA(n+1) + diphosphate</text>
        <dbReference type="Rhea" id="RHEA:22508"/>
        <dbReference type="Rhea" id="RHEA-COMP:17339"/>
        <dbReference type="Rhea" id="RHEA-COMP:17340"/>
        <dbReference type="ChEBI" id="CHEBI:33019"/>
        <dbReference type="ChEBI" id="CHEBI:61560"/>
        <dbReference type="ChEBI" id="CHEBI:173112"/>
        <dbReference type="EC" id="2.7.7.7"/>
    </reaction>
</comment>
<dbReference type="GO" id="GO:0003677">
    <property type="term" value="F:DNA binding"/>
    <property type="evidence" value="ECO:0007669"/>
    <property type="project" value="InterPro"/>
</dbReference>
<keyword evidence="4" id="KW-0235">DNA replication</keyword>
<dbReference type="EMBL" id="MHMS01000018">
    <property type="protein sequence ID" value="OGZ31927.1"/>
    <property type="molecule type" value="Genomic_DNA"/>
</dbReference>
<dbReference type="AlphaFoldDB" id="A0A1G2F1V4"/>
<feature type="domain" description="DNA polymerase III delta subunit-like C-terminal" evidence="8">
    <location>
        <begin position="180"/>
        <end position="288"/>
    </location>
</feature>
<dbReference type="STRING" id="1801726.A3H02_00360"/>
<dbReference type="Gene3D" id="1.20.272.10">
    <property type="match status" value="1"/>
</dbReference>
<gene>
    <name evidence="9" type="ORF">A3H02_00360</name>
</gene>
<reference evidence="9 10" key="1">
    <citation type="journal article" date="2016" name="Nat. Commun.">
        <title>Thousands of microbial genomes shed light on interconnected biogeochemical processes in an aquifer system.</title>
        <authorList>
            <person name="Anantharaman K."/>
            <person name="Brown C.T."/>
            <person name="Hug L.A."/>
            <person name="Sharon I."/>
            <person name="Castelle C.J."/>
            <person name="Probst A.J."/>
            <person name="Thomas B.C."/>
            <person name="Singh A."/>
            <person name="Wilkins M.J."/>
            <person name="Karaoz U."/>
            <person name="Brodie E.L."/>
            <person name="Williams K.H."/>
            <person name="Hubbard S.S."/>
            <person name="Banfield J.F."/>
        </authorList>
    </citation>
    <scope>NUCLEOTIDE SEQUENCE [LARGE SCALE GENOMIC DNA]</scope>
</reference>
<dbReference type="GO" id="GO:0003887">
    <property type="term" value="F:DNA-directed DNA polymerase activity"/>
    <property type="evidence" value="ECO:0007669"/>
    <property type="project" value="UniProtKB-KW"/>
</dbReference>
<dbReference type="InterPro" id="IPR005790">
    <property type="entry name" value="DNA_polIII_delta"/>
</dbReference>
<dbReference type="NCBIfam" id="TIGR01128">
    <property type="entry name" value="holA"/>
    <property type="match status" value="1"/>
</dbReference>
<protein>
    <recommendedName>
        <fullName evidence="1">DNA-directed DNA polymerase</fullName>
        <ecNumber evidence="1">2.7.7.7</ecNumber>
    </recommendedName>
</protein>
<sequence>MLRLVFGKNTYRAAERLKEIKNDWLKKETELSIFEFSSENFSPKEFENLVKSQGLIHRNFLIICRGLFEFGEETSFFLSQVPAMAASQNLFVFCEDTPEENIIKAFKDSKAEIEKFSLLAGEKLRAWLKDEIKKRNLKISAGEESNLLNQFGGNAWALSKALSQMERGYYDGLFQGEKVNVFHIVDAILEGKKTRALVLFYKATEQGIEPEEIFRLIWWGFKAMYLVKTRQNPQKQGLKPYTISKCERIAYLFTPEKLEESLKKLIFIQEKTYSGLSDLALELEYFILIRK</sequence>
<evidence type="ECO:0000256" key="2">
    <source>
        <dbReference type="ARBA" id="ARBA00022679"/>
    </source>
</evidence>
<dbReference type="SUPFAM" id="SSF48019">
    <property type="entry name" value="post-AAA+ oligomerization domain-like"/>
    <property type="match status" value="1"/>
</dbReference>